<dbReference type="Gene3D" id="3.30.70.270">
    <property type="match status" value="1"/>
</dbReference>
<dbReference type="AlphaFoldDB" id="A0A1G5CLE2"/>
<dbReference type="InterPro" id="IPR007892">
    <property type="entry name" value="CHASE4"/>
</dbReference>
<dbReference type="Pfam" id="PF00563">
    <property type="entry name" value="EAL"/>
    <property type="match status" value="1"/>
</dbReference>
<dbReference type="InterPro" id="IPR052155">
    <property type="entry name" value="Biofilm_reg_signaling"/>
</dbReference>
<dbReference type="PROSITE" id="PS50887">
    <property type="entry name" value="GGDEF"/>
    <property type="match status" value="1"/>
</dbReference>
<dbReference type="EMBL" id="FMVJ01000002">
    <property type="protein sequence ID" value="SCY03359.1"/>
    <property type="molecule type" value="Genomic_DNA"/>
</dbReference>
<dbReference type="InterPro" id="IPR001633">
    <property type="entry name" value="EAL_dom"/>
</dbReference>
<dbReference type="SMART" id="SM00052">
    <property type="entry name" value="EAL"/>
    <property type="match status" value="1"/>
</dbReference>
<evidence type="ECO:0000313" key="5">
    <source>
        <dbReference type="Proteomes" id="UP000199569"/>
    </source>
</evidence>
<gene>
    <name evidence="4" type="ORF">SAMN02927923_00606</name>
</gene>
<keyword evidence="1" id="KW-1133">Transmembrane helix</keyword>
<feature type="domain" description="GGDEF" evidence="3">
    <location>
        <begin position="349"/>
        <end position="482"/>
    </location>
</feature>
<feature type="transmembrane region" description="Helical" evidence="1">
    <location>
        <begin position="12"/>
        <end position="35"/>
    </location>
</feature>
<keyword evidence="1" id="KW-0812">Transmembrane</keyword>
<dbReference type="Pfam" id="PF05228">
    <property type="entry name" value="CHASE4"/>
    <property type="match status" value="1"/>
</dbReference>
<sequence length="766" mass="84962">MHQLNWRFSVRVLLPVAMSTAVALALAALALVWAVRQSDEISIQRQQRMAERSIRAVLGELAKQQEMVAVWNDTVLNLNKKPLDEKWLHANIGGWLHVTFDQDRTYILDPNDQAIDAVIDGTRMPPEEFEKVRASFHELIRGLRGDARSSHHGHSDRFSHAEYLKSGRAVHDTHLLELLGRPSAVSAMKIVPENEELIQKPGSEFLLLSVRFLDGNFLNQLAEQNLIEGLRFSQVNEPGEGEIGVPLRSDEGKLIGYFIWKPELPGTTILRTFGPSIAVVCLLIIGVMALLARSLRRSMGKLRKVIAELRESEAQAHHLAFHDVLTGLPNRAMFDQSLDRTLASAGPQGRLAILMLDLDRFKHVNDTLGHQAGDAVVREFGQRLALLLRGSDTIARLGGDEFAIVLSGINGHEDVERVCVRILEAVRQPFEIAGKQAFVGVSIGVALAPDAGLERVDLMRKADIALYQAKSEGRDAYRIFTAAMDETVKVRSTIEEELRLALVTGSDLRLFYQPQVDVDGQSIIGLEALVRWHHPTRGMIAPHQFIAIAEETGLISSLGEWVLRQACLASKRWPDLTIAVNLSPVQFRSSGLAEQLIGIVREAGADPRRIEFEITESLLLDDSDLSRCALKTLRQEGFKIALDDFGTGYSSLSYLRRFEVDKIKIDRSFVQHLGQQDESMAIVTAIVTLCRAMGLTVTAEGVETEDQKRFLSQTGCSEMQGFLFSHALPEEQIEDLLISLRDRLGSQGNATLASYASGGRRVAALT</sequence>
<dbReference type="GO" id="GO:0003824">
    <property type="term" value="F:catalytic activity"/>
    <property type="evidence" value="ECO:0007669"/>
    <property type="project" value="UniProtKB-ARBA"/>
</dbReference>
<proteinExistence type="predicted"/>
<keyword evidence="5" id="KW-1185">Reference proteome</keyword>
<dbReference type="CDD" id="cd01948">
    <property type="entry name" value="EAL"/>
    <property type="match status" value="1"/>
</dbReference>
<dbReference type="PANTHER" id="PTHR44757">
    <property type="entry name" value="DIGUANYLATE CYCLASE DGCP"/>
    <property type="match status" value="1"/>
</dbReference>
<keyword evidence="1" id="KW-0472">Membrane</keyword>
<evidence type="ECO:0000259" key="2">
    <source>
        <dbReference type="PROSITE" id="PS50883"/>
    </source>
</evidence>
<dbReference type="SUPFAM" id="SSF55073">
    <property type="entry name" value="Nucleotide cyclase"/>
    <property type="match status" value="1"/>
</dbReference>
<dbReference type="InterPro" id="IPR000160">
    <property type="entry name" value="GGDEF_dom"/>
</dbReference>
<evidence type="ECO:0000256" key="1">
    <source>
        <dbReference type="SAM" id="Phobius"/>
    </source>
</evidence>
<reference evidence="4 5" key="1">
    <citation type="submission" date="2016-10" db="EMBL/GenBank/DDBJ databases">
        <authorList>
            <person name="de Groot N.N."/>
        </authorList>
    </citation>
    <scope>NUCLEOTIDE SEQUENCE [LARGE SCALE GENOMIC DNA]</scope>
    <source>
        <strain evidence="4 5">CGMCC 1.7666</strain>
    </source>
</reference>
<organism evidence="4 5">
    <name type="scientific">Microvirga guangxiensis</name>
    <dbReference type="NCBI Taxonomy" id="549386"/>
    <lineage>
        <taxon>Bacteria</taxon>
        <taxon>Pseudomonadati</taxon>
        <taxon>Pseudomonadota</taxon>
        <taxon>Alphaproteobacteria</taxon>
        <taxon>Hyphomicrobiales</taxon>
        <taxon>Methylobacteriaceae</taxon>
        <taxon>Microvirga</taxon>
    </lineage>
</organism>
<dbReference type="CDD" id="cd01949">
    <property type="entry name" value="GGDEF"/>
    <property type="match status" value="1"/>
</dbReference>
<evidence type="ECO:0000259" key="3">
    <source>
        <dbReference type="PROSITE" id="PS50887"/>
    </source>
</evidence>
<dbReference type="Pfam" id="PF00990">
    <property type="entry name" value="GGDEF"/>
    <property type="match status" value="1"/>
</dbReference>
<feature type="transmembrane region" description="Helical" evidence="1">
    <location>
        <begin position="273"/>
        <end position="292"/>
    </location>
</feature>
<dbReference type="Proteomes" id="UP000199569">
    <property type="component" value="Unassembled WGS sequence"/>
</dbReference>
<dbReference type="NCBIfam" id="TIGR00254">
    <property type="entry name" value="GGDEF"/>
    <property type="match status" value="1"/>
</dbReference>
<evidence type="ECO:0000313" key="4">
    <source>
        <dbReference type="EMBL" id="SCY03359.1"/>
    </source>
</evidence>
<dbReference type="FunFam" id="3.30.70.270:FF:000001">
    <property type="entry name" value="Diguanylate cyclase domain protein"/>
    <property type="match status" value="1"/>
</dbReference>
<name>A0A1G5CLE2_9HYPH</name>
<dbReference type="InterPro" id="IPR043128">
    <property type="entry name" value="Rev_trsase/Diguanyl_cyclase"/>
</dbReference>
<feature type="domain" description="EAL" evidence="2">
    <location>
        <begin position="491"/>
        <end position="741"/>
    </location>
</feature>
<dbReference type="PROSITE" id="PS50883">
    <property type="entry name" value="EAL"/>
    <property type="match status" value="1"/>
</dbReference>
<dbReference type="PANTHER" id="PTHR44757:SF10">
    <property type="entry name" value="MEMBRANE PROTEIN"/>
    <property type="match status" value="1"/>
</dbReference>
<dbReference type="InterPro" id="IPR029787">
    <property type="entry name" value="Nucleotide_cyclase"/>
</dbReference>
<dbReference type="InterPro" id="IPR035919">
    <property type="entry name" value="EAL_sf"/>
</dbReference>
<dbReference type="Gene3D" id="3.20.20.450">
    <property type="entry name" value="EAL domain"/>
    <property type="match status" value="1"/>
</dbReference>
<accession>A0A1G5CLE2</accession>
<dbReference type="SUPFAM" id="SSF141868">
    <property type="entry name" value="EAL domain-like"/>
    <property type="match status" value="1"/>
</dbReference>
<dbReference type="SMART" id="SM00267">
    <property type="entry name" value="GGDEF"/>
    <property type="match status" value="1"/>
</dbReference>
<dbReference type="STRING" id="549386.SAMN02927923_00606"/>
<protein>
    <submittedName>
        <fullName evidence="4">Diguanylate cyclase (GGDEF) domain-containing protein</fullName>
    </submittedName>
</protein>